<keyword evidence="1" id="KW-0812">Transmembrane</keyword>
<dbReference type="AlphaFoldDB" id="G0U0V3"/>
<keyword evidence="1" id="KW-1133">Transmembrane helix</keyword>
<gene>
    <name evidence="2" type="ORF">TVY486_0803140</name>
</gene>
<sequence length="161" mass="18883">MTVLEPNQRCGWGEVFVSIRETICCLQREWLWSTRGLSISLRPYVHLLFSFSLTLSLLSILSTLVCWKRCKCSQHTQTRTLKAQRVCSALTSQRHLPTRVFHKLTKMGHRRGFLCLERDELSARVRWAASAYFQIRIHHCPLFPFAHLFDCLQSTFYAQHV</sequence>
<evidence type="ECO:0000313" key="2">
    <source>
        <dbReference type="EMBL" id="CCC49706.1"/>
    </source>
</evidence>
<organism evidence="2">
    <name type="scientific">Trypanosoma vivax (strain Y486)</name>
    <dbReference type="NCBI Taxonomy" id="1055687"/>
    <lineage>
        <taxon>Eukaryota</taxon>
        <taxon>Discoba</taxon>
        <taxon>Euglenozoa</taxon>
        <taxon>Kinetoplastea</taxon>
        <taxon>Metakinetoplastina</taxon>
        <taxon>Trypanosomatida</taxon>
        <taxon>Trypanosomatidae</taxon>
        <taxon>Trypanosoma</taxon>
        <taxon>Duttonella</taxon>
    </lineage>
</organism>
<keyword evidence="1" id="KW-0472">Membrane</keyword>
<protein>
    <submittedName>
        <fullName evidence="2">Uncharacterized protein</fullName>
    </submittedName>
</protein>
<name>G0U0V3_TRYVY</name>
<reference evidence="2" key="1">
    <citation type="journal article" date="2012" name="Proc. Natl. Acad. Sci. U.S.A.">
        <title>Antigenic diversity is generated by distinct evolutionary mechanisms in African trypanosome species.</title>
        <authorList>
            <person name="Jackson A.P."/>
            <person name="Berry A."/>
            <person name="Aslett M."/>
            <person name="Allison H.C."/>
            <person name="Burton P."/>
            <person name="Vavrova-Anderson J."/>
            <person name="Brown R."/>
            <person name="Browne H."/>
            <person name="Corton N."/>
            <person name="Hauser H."/>
            <person name="Gamble J."/>
            <person name="Gilderthorp R."/>
            <person name="Marcello L."/>
            <person name="McQuillan J."/>
            <person name="Otto T.D."/>
            <person name="Quail M.A."/>
            <person name="Sanders M.J."/>
            <person name="van Tonder A."/>
            <person name="Ginger M.L."/>
            <person name="Field M.C."/>
            <person name="Barry J.D."/>
            <person name="Hertz-Fowler C."/>
            <person name="Berriman M."/>
        </authorList>
    </citation>
    <scope>NUCLEOTIDE SEQUENCE</scope>
    <source>
        <strain evidence="2">Y486</strain>
    </source>
</reference>
<proteinExistence type="predicted"/>
<accession>G0U0V3</accession>
<evidence type="ECO:0000256" key="1">
    <source>
        <dbReference type="SAM" id="Phobius"/>
    </source>
</evidence>
<dbReference type="VEuPathDB" id="TriTrypDB:TvY486_0803140"/>
<feature type="transmembrane region" description="Helical" evidence="1">
    <location>
        <begin position="44"/>
        <end position="67"/>
    </location>
</feature>
<dbReference type="EMBL" id="HE573024">
    <property type="protein sequence ID" value="CCC49706.1"/>
    <property type="molecule type" value="Genomic_DNA"/>
</dbReference>